<evidence type="ECO:0000256" key="1">
    <source>
        <dbReference type="SAM" id="Phobius"/>
    </source>
</evidence>
<sequence length="179" mass="20749">MKNRRSINTIISSILLLLISIPTTLFLSSLLFTQYEALEKLCTPILGCIHVNKGALYYFFHLILFGLLPLTSAIGTLMRKAWGWWLSLFFYAAVLLSTTTKIIWNILDGSTVHIISWILFLTCLMFIVLFTRKNIVHLFQIKLQRKIVIYILLFIIAVMIYLFNELIIFLSMNPHVYGN</sequence>
<dbReference type="EMBL" id="SMAG01000003">
    <property type="protein sequence ID" value="TCS94674.1"/>
    <property type="molecule type" value="Genomic_DNA"/>
</dbReference>
<reference evidence="2 3" key="1">
    <citation type="submission" date="2019-03" db="EMBL/GenBank/DDBJ databases">
        <title>Genomic Encyclopedia of Type Strains, Phase IV (KMG-IV): sequencing the most valuable type-strain genomes for metagenomic binning, comparative biology and taxonomic classification.</title>
        <authorList>
            <person name="Goeker M."/>
        </authorList>
    </citation>
    <scope>NUCLEOTIDE SEQUENCE [LARGE SCALE GENOMIC DNA]</scope>
    <source>
        <strain evidence="2 3">DSM 45707</strain>
    </source>
</reference>
<feature type="transmembrane region" description="Helical" evidence="1">
    <location>
        <begin position="12"/>
        <end position="35"/>
    </location>
</feature>
<keyword evidence="3" id="KW-1185">Reference proteome</keyword>
<feature type="transmembrane region" description="Helical" evidence="1">
    <location>
        <begin position="147"/>
        <end position="170"/>
    </location>
</feature>
<dbReference type="Proteomes" id="UP000294937">
    <property type="component" value="Unassembled WGS sequence"/>
</dbReference>
<feature type="transmembrane region" description="Helical" evidence="1">
    <location>
        <begin position="55"/>
        <end position="77"/>
    </location>
</feature>
<accession>A0A4R3L8Y1</accession>
<keyword evidence="1" id="KW-1133">Transmembrane helix</keyword>
<feature type="transmembrane region" description="Helical" evidence="1">
    <location>
        <begin position="84"/>
        <end position="104"/>
    </location>
</feature>
<keyword evidence="1" id="KW-0812">Transmembrane</keyword>
<organism evidence="2 3">
    <name type="scientific">Hazenella coriacea</name>
    <dbReference type="NCBI Taxonomy" id="1179467"/>
    <lineage>
        <taxon>Bacteria</taxon>
        <taxon>Bacillati</taxon>
        <taxon>Bacillota</taxon>
        <taxon>Bacilli</taxon>
        <taxon>Bacillales</taxon>
        <taxon>Thermoactinomycetaceae</taxon>
        <taxon>Hazenella</taxon>
    </lineage>
</organism>
<proteinExistence type="predicted"/>
<evidence type="ECO:0000313" key="3">
    <source>
        <dbReference type="Proteomes" id="UP000294937"/>
    </source>
</evidence>
<protein>
    <submittedName>
        <fullName evidence="2">Uncharacterized protein</fullName>
    </submittedName>
</protein>
<evidence type="ECO:0000313" key="2">
    <source>
        <dbReference type="EMBL" id="TCS94674.1"/>
    </source>
</evidence>
<keyword evidence="1" id="KW-0472">Membrane</keyword>
<dbReference type="AlphaFoldDB" id="A0A4R3L8Y1"/>
<feature type="transmembrane region" description="Helical" evidence="1">
    <location>
        <begin position="110"/>
        <end position="131"/>
    </location>
</feature>
<name>A0A4R3L8Y1_9BACL</name>
<comment type="caution">
    <text evidence="2">The sequence shown here is derived from an EMBL/GenBank/DDBJ whole genome shotgun (WGS) entry which is preliminary data.</text>
</comment>
<dbReference type="RefSeq" id="WP_131924066.1">
    <property type="nucleotide sequence ID" value="NZ_SMAG01000003.1"/>
</dbReference>
<gene>
    <name evidence="2" type="ORF">EDD58_10386</name>
</gene>
<dbReference type="OrthoDB" id="2659766at2"/>